<gene>
    <name evidence="3" type="ORF">HOV93_00370</name>
</gene>
<evidence type="ECO:0008006" key="5">
    <source>
        <dbReference type="Google" id="ProtNLM"/>
    </source>
</evidence>
<feature type="domain" description="Cupin type-2" evidence="2">
    <location>
        <begin position="408"/>
        <end position="462"/>
    </location>
</feature>
<dbReference type="Pfam" id="PF03102">
    <property type="entry name" value="NeuB"/>
    <property type="match status" value="1"/>
</dbReference>
<organism evidence="3 4">
    <name type="scientific">Bremerella alba</name>
    <dbReference type="NCBI Taxonomy" id="980252"/>
    <lineage>
        <taxon>Bacteria</taxon>
        <taxon>Pseudomonadati</taxon>
        <taxon>Planctomycetota</taxon>
        <taxon>Planctomycetia</taxon>
        <taxon>Pirellulales</taxon>
        <taxon>Pirellulaceae</taxon>
        <taxon>Bremerella</taxon>
    </lineage>
</organism>
<dbReference type="EMBL" id="JABRWO010000001">
    <property type="protein sequence ID" value="MBA2112896.1"/>
    <property type="molecule type" value="Genomic_DNA"/>
</dbReference>
<dbReference type="Gene3D" id="2.60.120.10">
    <property type="entry name" value="Jelly Rolls"/>
    <property type="match status" value="1"/>
</dbReference>
<name>A0A7V9A5G3_9BACT</name>
<dbReference type="RefSeq" id="WP_207394431.1">
    <property type="nucleotide sequence ID" value="NZ_JABRWO010000001.1"/>
</dbReference>
<evidence type="ECO:0000313" key="3">
    <source>
        <dbReference type="EMBL" id="MBA2112896.1"/>
    </source>
</evidence>
<accession>A0A7V9A5G3</accession>
<dbReference type="PANTHER" id="PTHR42966:SF1">
    <property type="entry name" value="SIALIC ACID SYNTHASE"/>
    <property type="match status" value="1"/>
</dbReference>
<dbReference type="Gene3D" id="3.20.20.70">
    <property type="entry name" value="Aldolase class I"/>
    <property type="match status" value="1"/>
</dbReference>
<dbReference type="AlphaFoldDB" id="A0A7V9A5G3"/>
<dbReference type="InterPro" id="IPR013785">
    <property type="entry name" value="Aldolase_TIM"/>
</dbReference>
<proteinExistence type="predicted"/>
<dbReference type="SUPFAM" id="SSF51569">
    <property type="entry name" value="Aldolase"/>
    <property type="match status" value="1"/>
</dbReference>
<evidence type="ECO:0000313" key="4">
    <source>
        <dbReference type="Proteomes" id="UP000551616"/>
    </source>
</evidence>
<feature type="domain" description="PseI/NeuA/B-like" evidence="1">
    <location>
        <begin position="44"/>
        <end position="263"/>
    </location>
</feature>
<dbReference type="InterPro" id="IPR013132">
    <property type="entry name" value="PseI/NeuA/B-like_N"/>
</dbReference>
<comment type="caution">
    <text evidence="3">The sequence shown here is derived from an EMBL/GenBank/DDBJ whole genome shotgun (WGS) entry which is preliminary data.</text>
</comment>
<dbReference type="GO" id="GO:0047444">
    <property type="term" value="F:N-acylneuraminate-9-phosphate synthase activity"/>
    <property type="evidence" value="ECO:0007669"/>
    <property type="project" value="TreeGrafter"/>
</dbReference>
<dbReference type="Gene3D" id="3.90.1210.10">
    <property type="entry name" value="Antifreeze-like/N-acetylneuraminic acid synthase C-terminal domain"/>
    <property type="match status" value="1"/>
</dbReference>
<evidence type="ECO:0000259" key="1">
    <source>
        <dbReference type="Pfam" id="PF03102"/>
    </source>
</evidence>
<dbReference type="InterPro" id="IPR013096">
    <property type="entry name" value="Cupin_2"/>
</dbReference>
<evidence type="ECO:0000259" key="2">
    <source>
        <dbReference type="Pfam" id="PF07883"/>
    </source>
</evidence>
<dbReference type="InterPro" id="IPR011051">
    <property type="entry name" value="RmlC_Cupin_sf"/>
</dbReference>
<reference evidence="3 4" key="1">
    <citation type="submission" date="2020-05" db="EMBL/GenBank/DDBJ databases">
        <title>Bremerella alba sp. nov., a novel planctomycete isolated from the surface of the macroalga Fucus spiralis.</title>
        <authorList>
            <person name="Godinho O."/>
            <person name="Botelho R."/>
            <person name="Albuquerque L."/>
            <person name="Wiegand S."/>
            <person name="Da Costa M.S."/>
            <person name="Lobo-Da-Cunha A."/>
            <person name="Jogler C."/>
            <person name="Lage O.M."/>
        </authorList>
    </citation>
    <scope>NUCLEOTIDE SEQUENCE [LARGE SCALE GENOMIC DNA]</scope>
    <source>
        <strain evidence="3 4">FF15</strain>
    </source>
</reference>
<keyword evidence="4" id="KW-1185">Reference proteome</keyword>
<dbReference type="InterPro" id="IPR051690">
    <property type="entry name" value="PseI-like"/>
</dbReference>
<dbReference type="SUPFAM" id="SSF51182">
    <property type="entry name" value="RmlC-like cupins"/>
    <property type="match status" value="1"/>
</dbReference>
<dbReference type="GO" id="GO:0016051">
    <property type="term" value="P:carbohydrate biosynthetic process"/>
    <property type="evidence" value="ECO:0007669"/>
    <property type="project" value="InterPro"/>
</dbReference>
<dbReference type="InterPro" id="IPR014710">
    <property type="entry name" value="RmlC-like_jellyroll"/>
</dbReference>
<protein>
    <recommendedName>
        <fullName evidence="5">Sialic acid synthase</fullName>
    </recommendedName>
</protein>
<dbReference type="Pfam" id="PF07883">
    <property type="entry name" value="Cupin_2"/>
    <property type="match status" value="1"/>
</dbReference>
<sequence length="516" mass="58533">MSPFNFNGLFVLDLANNHQGDPEHATNIIRAMGDVVNENGVRAALKFQFRNLDTFIHSDHLEESSNRHVDRFLSTRLSNQQFAGLVDEVRANGMFTMATPFDEESVDFASDLDIDILKVASCSATDWPLLERIAEANKPVIFSTGGLSMKQIDNVVSFFDHRRVRFAIMHCVSIYPTPKEHLHLNQISALRRRYPDKVIGFSTHEEPDETGPVQIATGLGTGMLERHVGIETESIKLNKYSSTPTQVDRWMKAAIEARQICGSLERVPPQSEETDALRSLMRGIYVRRPIAKGQLITREDVYFAMPLNEGQLTSGEWSEGIVASTDLTKDQAVLTESAIRPKPDDTQTLTSAIHGMKAMLNEAHISLPPTFETEFSHHFGVRNFHKVGATLITFVNREYCKKLIIQLPGQRHPAHYHKAKEETFVVLHGKLELLVEDRHYTLYPGDMQLVQQGVWHEFWTDSGVIFEEISSKHGLCDSFYEDKSINSMDSDSRKTRVNQWGRYQIRPAKPIRRMAA</sequence>
<dbReference type="PANTHER" id="PTHR42966">
    <property type="entry name" value="N-ACETYLNEURAMINATE SYNTHASE"/>
    <property type="match status" value="1"/>
</dbReference>
<dbReference type="Proteomes" id="UP000551616">
    <property type="component" value="Unassembled WGS sequence"/>
</dbReference>